<dbReference type="InterPro" id="IPR011009">
    <property type="entry name" value="Kinase-like_dom_sf"/>
</dbReference>
<evidence type="ECO:0000256" key="6">
    <source>
        <dbReference type="ARBA" id="ARBA00022777"/>
    </source>
</evidence>
<dbReference type="OrthoDB" id="432483at2759"/>
<dbReference type="FunFam" id="1.10.510.10:FF:000028">
    <property type="entry name" value="serine/threonine-protein kinase D6PK-like"/>
    <property type="match status" value="1"/>
</dbReference>
<dbReference type="EC" id="2.7.11.1" evidence="2"/>
<dbReference type="SMART" id="SM00220">
    <property type="entry name" value="S_TKc"/>
    <property type="match status" value="1"/>
</dbReference>
<dbReference type="OMA" id="DRPDHTE"/>
<reference evidence="12" key="1">
    <citation type="submission" date="2021-08" db="EMBL/GenBank/DDBJ databases">
        <title>WGS assembly of Ceratopteris richardii.</title>
        <authorList>
            <person name="Marchant D.B."/>
            <person name="Chen G."/>
            <person name="Jenkins J."/>
            <person name="Shu S."/>
            <person name="Leebens-Mack J."/>
            <person name="Grimwood J."/>
            <person name="Schmutz J."/>
            <person name="Soltis P."/>
            <person name="Soltis D."/>
            <person name="Chen Z.-H."/>
        </authorList>
    </citation>
    <scope>NUCLEOTIDE SEQUENCE</scope>
    <source>
        <strain evidence="12">Whitten #5841</strain>
        <tissue evidence="12">Leaf</tissue>
    </source>
</reference>
<keyword evidence="6" id="KW-0418">Kinase</keyword>
<organism evidence="12 13">
    <name type="scientific">Ceratopteris richardii</name>
    <name type="common">Triangle waterfern</name>
    <dbReference type="NCBI Taxonomy" id="49495"/>
    <lineage>
        <taxon>Eukaryota</taxon>
        <taxon>Viridiplantae</taxon>
        <taxon>Streptophyta</taxon>
        <taxon>Embryophyta</taxon>
        <taxon>Tracheophyta</taxon>
        <taxon>Polypodiopsida</taxon>
        <taxon>Polypodiidae</taxon>
        <taxon>Polypodiales</taxon>
        <taxon>Pteridineae</taxon>
        <taxon>Pteridaceae</taxon>
        <taxon>Parkerioideae</taxon>
        <taxon>Ceratopteris</taxon>
    </lineage>
</organism>
<gene>
    <name evidence="12" type="ORF">KP509_04G038400</name>
</gene>
<keyword evidence="4" id="KW-0808">Transferase</keyword>
<dbReference type="FunFam" id="3.30.200.20:FF:000032">
    <property type="entry name" value="Serine/threonine-protein kinase D6PK-like"/>
    <property type="match status" value="1"/>
</dbReference>
<dbReference type="PANTHER" id="PTHR45637">
    <property type="entry name" value="FLIPPASE KINASE 1-RELATED"/>
    <property type="match status" value="1"/>
</dbReference>
<dbReference type="PROSITE" id="PS00108">
    <property type="entry name" value="PROTEIN_KINASE_ST"/>
    <property type="match status" value="1"/>
</dbReference>
<dbReference type="EMBL" id="CM035409">
    <property type="protein sequence ID" value="KAH7438956.1"/>
    <property type="molecule type" value="Genomic_DNA"/>
</dbReference>
<dbReference type="FunFam" id="1.10.510.10:FF:000020">
    <property type="entry name" value="serine/threonine-protein kinase D6PK-like"/>
    <property type="match status" value="1"/>
</dbReference>
<dbReference type="InterPro" id="IPR000719">
    <property type="entry name" value="Prot_kinase_dom"/>
</dbReference>
<feature type="region of interest" description="Disordered" evidence="10">
    <location>
        <begin position="1"/>
        <end position="30"/>
    </location>
</feature>
<comment type="caution">
    <text evidence="12">The sequence shown here is derived from an EMBL/GenBank/DDBJ whole genome shotgun (WGS) entry which is preliminary data.</text>
</comment>
<dbReference type="GO" id="GO:0004674">
    <property type="term" value="F:protein serine/threonine kinase activity"/>
    <property type="evidence" value="ECO:0007669"/>
    <property type="project" value="UniProtKB-KW"/>
</dbReference>
<comment type="catalytic activity">
    <reaction evidence="8">
        <text>L-threonyl-[protein] + ATP = O-phospho-L-threonyl-[protein] + ADP + H(+)</text>
        <dbReference type="Rhea" id="RHEA:46608"/>
        <dbReference type="Rhea" id="RHEA-COMP:11060"/>
        <dbReference type="Rhea" id="RHEA-COMP:11605"/>
        <dbReference type="ChEBI" id="CHEBI:15378"/>
        <dbReference type="ChEBI" id="CHEBI:30013"/>
        <dbReference type="ChEBI" id="CHEBI:30616"/>
        <dbReference type="ChEBI" id="CHEBI:61977"/>
        <dbReference type="ChEBI" id="CHEBI:456216"/>
        <dbReference type="EC" id="2.7.11.1"/>
    </reaction>
</comment>
<evidence type="ECO:0000256" key="5">
    <source>
        <dbReference type="ARBA" id="ARBA00022741"/>
    </source>
</evidence>
<dbReference type="SUPFAM" id="SSF56112">
    <property type="entry name" value="Protein kinase-like (PK-like)"/>
    <property type="match status" value="1"/>
</dbReference>
<keyword evidence="5" id="KW-0547">Nucleotide-binding</keyword>
<evidence type="ECO:0000259" key="11">
    <source>
        <dbReference type="PROSITE" id="PS50011"/>
    </source>
</evidence>
<dbReference type="CDD" id="cd05574">
    <property type="entry name" value="STKc_phototropin_like"/>
    <property type="match status" value="1"/>
</dbReference>
<evidence type="ECO:0000256" key="9">
    <source>
        <dbReference type="ARBA" id="ARBA00048679"/>
    </source>
</evidence>
<evidence type="ECO:0000256" key="7">
    <source>
        <dbReference type="ARBA" id="ARBA00022840"/>
    </source>
</evidence>
<dbReference type="PROSITE" id="PS50011">
    <property type="entry name" value="PROTEIN_KINASE_DOM"/>
    <property type="match status" value="1"/>
</dbReference>
<dbReference type="GO" id="GO:0005524">
    <property type="term" value="F:ATP binding"/>
    <property type="evidence" value="ECO:0007669"/>
    <property type="project" value="UniProtKB-KW"/>
</dbReference>
<keyword evidence="7" id="KW-0067">ATP-binding</keyword>
<keyword evidence="13" id="KW-1185">Reference proteome</keyword>
<evidence type="ECO:0000256" key="3">
    <source>
        <dbReference type="ARBA" id="ARBA00022527"/>
    </source>
</evidence>
<proteinExistence type="inferred from homology"/>
<comment type="similarity">
    <text evidence="1">Belongs to the protein kinase superfamily. AGC Ser/Thr protein kinase family.</text>
</comment>
<dbReference type="Gene3D" id="3.30.200.20">
    <property type="entry name" value="Phosphorylase Kinase, domain 1"/>
    <property type="match status" value="1"/>
</dbReference>
<protein>
    <recommendedName>
        <fullName evidence="2">non-specific serine/threonine protein kinase</fullName>
        <ecNumber evidence="2">2.7.11.1</ecNumber>
    </recommendedName>
</protein>
<dbReference type="Gene3D" id="1.10.510.10">
    <property type="entry name" value="Transferase(Phosphotransferase) domain 1"/>
    <property type="match status" value="2"/>
</dbReference>
<evidence type="ECO:0000256" key="4">
    <source>
        <dbReference type="ARBA" id="ARBA00022679"/>
    </source>
</evidence>
<sequence>MASGELDYSKRSYAGSGELVGPGKASDASTIVSGSISLTSSMDRSTKSSLSSCVTVSRSSKGSLTGKMSIESQQTEVKRNSLEDPKGVNKWDNFGETHWSGVSCASADLGEASDDGESVYSSASNSFNKPHKANDSQWEAIQSVWARESTLGLSNFRLLKKLGSGDIGSVYLSELRGTNCYFAMKVMDKGSLVSRKKLLRSQTEREILQCLDHPFLPSLYTHFETDKFTCLVMEFCPGGDLHISRQRKPGKYFPEMAAKFYAAEVLLALEYLHMMGIIYRDLKPENVLVRQDGHIMLSDFDLSLRCVVRPTLVKSASMVEGDSSRRIPAYCVQPACEPACITPACVAPTCLTTPCLLPKLLTSLKIGRTRKLKCEPINQAAALPELLAEPTGAHSMSFVGTHEYLAPEIIKGEGHGSAVDWWTFGIFLYELLHGRTPFKGSGNRATLFNVVGQPLRFPEVPIVSYAAKDLINGLLVKDPHHRLGYKRGSTEIKQHPFFEGVNWALIRSMVPPEVPRPFELNLSSSVGQSVGPVTSSGNGYTNAQSGPSASYLDFDFF</sequence>
<evidence type="ECO:0000256" key="8">
    <source>
        <dbReference type="ARBA" id="ARBA00047899"/>
    </source>
</evidence>
<name>A0A8T2UYH8_CERRI</name>
<dbReference type="AlphaFoldDB" id="A0A8T2UYH8"/>
<evidence type="ECO:0000256" key="10">
    <source>
        <dbReference type="SAM" id="MobiDB-lite"/>
    </source>
</evidence>
<evidence type="ECO:0000313" key="13">
    <source>
        <dbReference type="Proteomes" id="UP000825935"/>
    </source>
</evidence>
<accession>A0A8T2UYH8</accession>
<dbReference type="InterPro" id="IPR008271">
    <property type="entry name" value="Ser/Thr_kinase_AS"/>
</dbReference>
<dbReference type="Pfam" id="PF00069">
    <property type="entry name" value="Pkinase"/>
    <property type="match status" value="2"/>
</dbReference>
<feature type="domain" description="Protein kinase" evidence="11">
    <location>
        <begin position="156"/>
        <end position="498"/>
    </location>
</feature>
<evidence type="ECO:0000256" key="1">
    <source>
        <dbReference type="ARBA" id="ARBA00009903"/>
    </source>
</evidence>
<evidence type="ECO:0000313" key="12">
    <source>
        <dbReference type="EMBL" id="KAH7438956.1"/>
    </source>
</evidence>
<evidence type="ECO:0000256" key="2">
    <source>
        <dbReference type="ARBA" id="ARBA00012513"/>
    </source>
</evidence>
<dbReference type="EMBL" id="CM035409">
    <property type="protein sequence ID" value="KAH7438955.1"/>
    <property type="molecule type" value="Genomic_DNA"/>
</dbReference>
<feature type="region of interest" description="Disordered" evidence="10">
    <location>
        <begin position="64"/>
        <end position="84"/>
    </location>
</feature>
<comment type="catalytic activity">
    <reaction evidence="9">
        <text>L-seryl-[protein] + ATP = O-phospho-L-seryl-[protein] + ADP + H(+)</text>
        <dbReference type="Rhea" id="RHEA:17989"/>
        <dbReference type="Rhea" id="RHEA-COMP:9863"/>
        <dbReference type="Rhea" id="RHEA-COMP:11604"/>
        <dbReference type="ChEBI" id="CHEBI:15378"/>
        <dbReference type="ChEBI" id="CHEBI:29999"/>
        <dbReference type="ChEBI" id="CHEBI:30616"/>
        <dbReference type="ChEBI" id="CHEBI:83421"/>
        <dbReference type="ChEBI" id="CHEBI:456216"/>
        <dbReference type="EC" id="2.7.11.1"/>
    </reaction>
</comment>
<dbReference type="Proteomes" id="UP000825935">
    <property type="component" value="Chromosome 4"/>
</dbReference>
<keyword evidence="3" id="KW-0723">Serine/threonine-protein kinase</keyword>